<dbReference type="EMBL" id="BAAFJT010000001">
    <property type="protein sequence ID" value="GAB0179457.1"/>
    <property type="molecule type" value="Genomic_DNA"/>
</dbReference>
<evidence type="ECO:0000313" key="3">
    <source>
        <dbReference type="Proteomes" id="UP001623348"/>
    </source>
</evidence>
<dbReference type="AlphaFoldDB" id="A0ABC9W3S6"/>
<feature type="region of interest" description="Disordered" evidence="1">
    <location>
        <begin position="1"/>
        <end position="70"/>
    </location>
</feature>
<evidence type="ECO:0000256" key="1">
    <source>
        <dbReference type="SAM" id="MobiDB-lite"/>
    </source>
</evidence>
<feature type="compositionally biased region" description="Basic and acidic residues" evidence="1">
    <location>
        <begin position="1"/>
        <end position="32"/>
    </location>
</feature>
<dbReference type="Gene3D" id="3.60.10.10">
    <property type="entry name" value="Endonuclease/exonuclease/phosphatase"/>
    <property type="match status" value="1"/>
</dbReference>
<comment type="caution">
    <text evidence="2">The sequence shown here is derived from an EMBL/GenBank/DDBJ whole genome shotgun (WGS) entry which is preliminary data.</text>
</comment>
<dbReference type="InterPro" id="IPR036691">
    <property type="entry name" value="Endo/exonu/phosph_ase_sf"/>
</dbReference>
<reference evidence="2 3" key="1">
    <citation type="submission" date="2024-06" db="EMBL/GenBank/DDBJ databases">
        <title>The draft genome of Grus japonensis, version 3.</title>
        <authorList>
            <person name="Nabeshima K."/>
            <person name="Suzuki S."/>
            <person name="Onuma M."/>
        </authorList>
    </citation>
    <scope>NUCLEOTIDE SEQUENCE [LARGE SCALE GENOMIC DNA]</scope>
    <source>
        <strain evidence="2 3">451A</strain>
    </source>
</reference>
<evidence type="ECO:0000313" key="2">
    <source>
        <dbReference type="EMBL" id="GAB0179457.1"/>
    </source>
</evidence>
<feature type="compositionally biased region" description="Acidic residues" evidence="1">
    <location>
        <begin position="33"/>
        <end position="43"/>
    </location>
</feature>
<accession>A0ABC9W3S6</accession>
<dbReference type="PANTHER" id="PTHR33395:SF22">
    <property type="entry name" value="REVERSE TRANSCRIPTASE DOMAIN-CONTAINING PROTEIN"/>
    <property type="match status" value="1"/>
</dbReference>
<gene>
    <name evidence="2" type="ORF">GRJ2_000411000</name>
</gene>
<evidence type="ECO:0008006" key="4">
    <source>
        <dbReference type="Google" id="ProtNLM"/>
    </source>
</evidence>
<sequence length="148" mass="16912">MEETHAGEVREGLSARERDSMLEQGNDERSPPPEDEEATETTCDELTVTPIPRPPVPLRGGSPPDQEEDVNKAFYRRLEEASRSQVLVLMGDFNHPDSCWKDNTARHEHSRRFLQGIDDNFLTQVAEEPTRRGVLLDLVRTKKDWLGM</sequence>
<dbReference type="Proteomes" id="UP001623348">
    <property type="component" value="Unassembled WGS sequence"/>
</dbReference>
<proteinExistence type="predicted"/>
<name>A0ABC9W3S6_GRUJA</name>
<keyword evidence="3" id="KW-1185">Reference proteome</keyword>
<protein>
    <recommendedName>
        <fullName evidence="4">Endonuclease/exonuclease/phosphatase domain-containing protein</fullName>
    </recommendedName>
</protein>
<organism evidence="2 3">
    <name type="scientific">Grus japonensis</name>
    <name type="common">Japanese crane</name>
    <name type="synonym">Red-crowned crane</name>
    <dbReference type="NCBI Taxonomy" id="30415"/>
    <lineage>
        <taxon>Eukaryota</taxon>
        <taxon>Metazoa</taxon>
        <taxon>Chordata</taxon>
        <taxon>Craniata</taxon>
        <taxon>Vertebrata</taxon>
        <taxon>Euteleostomi</taxon>
        <taxon>Archelosauria</taxon>
        <taxon>Archosauria</taxon>
        <taxon>Dinosauria</taxon>
        <taxon>Saurischia</taxon>
        <taxon>Theropoda</taxon>
        <taxon>Coelurosauria</taxon>
        <taxon>Aves</taxon>
        <taxon>Neognathae</taxon>
        <taxon>Neoaves</taxon>
        <taxon>Gruiformes</taxon>
        <taxon>Gruidae</taxon>
        <taxon>Grus</taxon>
    </lineage>
</organism>
<dbReference type="PANTHER" id="PTHR33395">
    <property type="entry name" value="TRANSCRIPTASE, PUTATIVE-RELATED-RELATED"/>
    <property type="match status" value="1"/>
</dbReference>